<evidence type="ECO:0000256" key="1">
    <source>
        <dbReference type="SAM" id="MobiDB-lite"/>
    </source>
</evidence>
<feature type="region of interest" description="Disordered" evidence="1">
    <location>
        <begin position="96"/>
        <end position="131"/>
    </location>
</feature>
<dbReference type="AlphaFoldDB" id="A0A0C3BK02"/>
<name>A0A0C3BK02_SERVB</name>
<proteinExistence type="predicted"/>
<reference evidence="3 4" key="1">
    <citation type="submission" date="2014-04" db="EMBL/GenBank/DDBJ databases">
        <authorList>
            <consortium name="DOE Joint Genome Institute"/>
            <person name="Kuo A."/>
            <person name="Zuccaro A."/>
            <person name="Kohler A."/>
            <person name="Nagy L.G."/>
            <person name="Floudas D."/>
            <person name="Copeland A."/>
            <person name="Barry K.W."/>
            <person name="Cichocki N."/>
            <person name="Veneault-Fourrey C."/>
            <person name="LaButti K."/>
            <person name="Lindquist E.A."/>
            <person name="Lipzen A."/>
            <person name="Lundell T."/>
            <person name="Morin E."/>
            <person name="Murat C."/>
            <person name="Sun H."/>
            <person name="Tunlid A."/>
            <person name="Henrissat B."/>
            <person name="Grigoriev I.V."/>
            <person name="Hibbett D.S."/>
            <person name="Martin F."/>
            <person name="Nordberg H.P."/>
            <person name="Cantor M.N."/>
            <person name="Hua S.X."/>
        </authorList>
    </citation>
    <scope>NUCLEOTIDE SEQUENCE [LARGE SCALE GENOMIC DNA]</scope>
    <source>
        <strain evidence="3 4">MAFF 305830</strain>
    </source>
</reference>
<evidence type="ECO:0000313" key="3">
    <source>
        <dbReference type="EMBL" id="KIM31811.1"/>
    </source>
</evidence>
<sequence>MRPLVSLIPWHLCRTTAVAILAPKTYLPTPPTRPRNQEQPPTEPDSLTSGGSSPGRQSRSLNSKLGPAQMSSSTLPTYCPTSSVLHVTVTNAGLPLWPARHKHGWPSSKSESTPFPTRSRSHSLSHPKFMS</sequence>
<dbReference type="EMBL" id="KN824281">
    <property type="protein sequence ID" value="KIM31811.1"/>
    <property type="molecule type" value="Genomic_DNA"/>
</dbReference>
<feature type="compositionally biased region" description="Polar residues" evidence="1">
    <location>
        <begin position="107"/>
        <end position="118"/>
    </location>
</feature>
<dbReference type="HOGENOM" id="CLU_1928886_0_0_1"/>
<protein>
    <recommendedName>
        <fullName evidence="5">Secreted protein</fullName>
    </recommendedName>
</protein>
<feature type="region of interest" description="Disordered" evidence="1">
    <location>
        <begin position="24"/>
        <end position="77"/>
    </location>
</feature>
<accession>A0A0C3BK02</accession>
<keyword evidence="2" id="KW-0732">Signal</keyword>
<feature type="chain" id="PRO_5012339238" description="Secreted protein" evidence="2">
    <location>
        <begin position="16"/>
        <end position="131"/>
    </location>
</feature>
<feature type="signal peptide" evidence="2">
    <location>
        <begin position="1"/>
        <end position="15"/>
    </location>
</feature>
<evidence type="ECO:0000256" key="2">
    <source>
        <dbReference type="SAM" id="SignalP"/>
    </source>
</evidence>
<dbReference type="Proteomes" id="UP000054097">
    <property type="component" value="Unassembled WGS sequence"/>
</dbReference>
<organism evidence="3 4">
    <name type="scientific">Serendipita vermifera MAFF 305830</name>
    <dbReference type="NCBI Taxonomy" id="933852"/>
    <lineage>
        <taxon>Eukaryota</taxon>
        <taxon>Fungi</taxon>
        <taxon>Dikarya</taxon>
        <taxon>Basidiomycota</taxon>
        <taxon>Agaricomycotina</taxon>
        <taxon>Agaricomycetes</taxon>
        <taxon>Sebacinales</taxon>
        <taxon>Serendipitaceae</taxon>
        <taxon>Serendipita</taxon>
    </lineage>
</organism>
<feature type="compositionally biased region" description="Low complexity" evidence="1">
    <location>
        <begin position="49"/>
        <end position="60"/>
    </location>
</feature>
<reference evidence="4" key="2">
    <citation type="submission" date="2015-01" db="EMBL/GenBank/DDBJ databases">
        <title>Evolutionary Origins and Diversification of the Mycorrhizal Mutualists.</title>
        <authorList>
            <consortium name="DOE Joint Genome Institute"/>
            <consortium name="Mycorrhizal Genomics Consortium"/>
            <person name="Kohler A."/>
            <person name="Kuo A."/>
            <person name="Nagy L.G."/>
            <person name="Floudas D."/>
            <person name="Copeland A."/>
            <person name="Barry K.W."/>
            <person name="Cichocki N."/>
            <person name="Veneault-Fourrey C."/>
            <person name="LaButti K."/>
            <person name="Lindquist E.A."/>
            <person name="Lipzen A."/>
            <person name="Lundell T."/>
            <person name="Morin E."/>
            <person name="Murat C."/>
            <person name="Riley R."/>
            <person name="Ohm R."/>
            <person name="Sun H."/>
            <person name="Tunlid A."/>
            <person name="Henrissat B."/>
            <person name="Grigoriev I.V."/>
            <person name="Hibbett D.S."/>
            <person name="Martin F."/>
        </authorList>
    </citation>
    <scope>NUCLEOTIDE SEQUENCE [LARGE SCALE GENOMIC DNA]</scope>
    <source>
        <strain evidence="4">MAFF 305830</strain>
    </source>
</reference>
<evidence type="ECO:0008006" key="5">
    <source>
        <dbReference type="Google" id="ProtNLM"/>
    </source>
</evidence>
<keyword evidence="4" id="KW-1185">Reference proteome</keyword>
<gene>
    <name evidence="3" type="ORF">M408DRAFT_238797</name>
</gene>
<feature type="compositionally biased region" description="Polar residues" evidence="1">
    <location>
        <begin position="37"/>
        <end position="48"/>
    </location>
</feature>
<evidence type="ECO:0000313" key="4">
    <source>
        <dbReference type="Proteomes" id="UP000054097"/>
    </source>
</evidence>